<dbReference type="Pfam" id="PF00160">
    <property type="entry name" value="Pro_isomerase"/>
    <property type="match status" value="1"/>
</dbReference>
<sequence>MIDIEKGFSMKKMIALALASSILLTACANKSTTGNSSTSEAPSSSSTLATTTDTTASSQYAKDLAYAINNPNATFPQLSSQIAENEAAVKIKTTAGDITIKLFPEQAPLTVENFLTHAKNGYYNGTIFHRVIKGFMIQGGDPLGNGTGGKSIWSGKETTIDAGKGFKDEISAFLYNIRGALSMANAGAGTNGSQFFINQNTTDMSSQLSSSKYPGKVIEAYKNGGNPNLDGRHTVFGQVIEGMDVVDKIAAVETGERDKPKADIKIDSIEIIKDYTFKR</sequence>
<dbReference type="PRINTS" id="PR00153">
    <property type="entry name" value="CSAPPISMRASE"/>
</dbReference>
<feature type="domain" description="PPIase cyclophilin-type" evidence="4">
    <location>
        <begin position="93"/>
        <end position="271"/>
    </location>
</feature>
<protein>
    <recommendedName>
        <fullName evidence="2">Peptidyl-prolyl cis-trans isomerase</fullName>
        <shortName evidence="2">PPIase</shortName>
        <ecNumber evidence="2">5.2.1.8</ecNumber>
    </recommendedName>
</protein>
<gene>
    <name evidence="5" type="ORF">SR187_7205</name>
</gene>
<comment type="similarity">
    <text evidence="2">Belongs to the cyclophilin-type PPIase family.</text>
</comment>
<comment type="function">
    <text evidence="1 2">PPIases accelerate the folding of proteins. It catalyzes the cis-trans isomerization of proline imidic peptide bonds in oligopeptides.</text>
</comment>
<dbReference type="InterPro" id="IPR020892">
    <property type="entry name" value="Cyclophilin-type_PPIase_CS"/>
</dbReference>
<dbReference type="InterPro" id="IPR002130">
    <property type="entry name" value="Cyclophilin-type_PPIase_dom"/>
</dbReference>
<feature type="chain" id="PRO_5016192181" description="Peptidyl-prolyl cis-trans isomerase" evidence="2">
    <location>
        <begin position="29"/>
        <end position="279"/>
    </location>
</feature>
<dbReference type="AlphaFoldDB" id="A0A2Z5TRS7"/>
<dbReference type="GO" id="GO:0006457">
    <property type="term" value="P:protein folding"/>
    <property type="evidence" value="ECO:0007669"/>
    <property type="project" value="InterPro"/>
</dbReference>
<dbReference type="PANTHER" id="PTHR45625">
    <property type="entry name" value="PEPTIDYL-PROLYL CIS-TRANS ISOMERASE-RELATED"/>
    <property type="match status" value="1"/>
</dbReference>
<evidence type="ECO:0000256" key="2">
    <source>
        <dbReference type="RuleBase" id="RU363019"/>
    </source>
</evidence>
<dbReference type="PROSITE" id="PS50072">
    <property type="entry name" value="CSA_PPIASE_2"/>
    <property type="match status" value="1"/>
</dbReference>
<keyword evidence="2 5" id="KW-0413">Isomerase</keyword>
<comment type="catalytic activity">
    <reaction evidence="2">
        <text>[protein]-peptidylproline (omega=180) = [protein]-peptidylproline (omega=0)</text>
        <dbReference type="Rhea" id="RHEA:16237"/>
        <dbReference type="Rhea" id="RHEA-COMP:10747"/>
        <dbReference type="Rhea" id="RHEA-COMP:10748"/>
        <dbReference type="ChEBI" id="CHEBI:83833"/>
        <dbReference type="ChEBI" id="CHEBI:83834"/>
        <dbReference type="EC" id="5.2.1.8"/>
    </reaction>
</comment>
<dbReference type="InterPro" id="IPR029000">
    <property type="entry name" value="Cyclophilin-like_dom_sf"/>
</dbReference>
<dbReference type="InterPro" id="IPR044666">
    <property type="entry name" value="Cyclophilin_A-like"/>
</dbReference>
<accession>A0A2Z5TRS7</accession>
<proteinExistence type="inferred from homology"/>
<evidence type="ECO:0000313" key="6">
    <source>
        <dbReference type="Proteomes" id="UP000269331"/>
    </source>
</evidence>
<dbReference type="EMBL" id="AP018400">
    <property type="protein sequence ID" value="BBA93045.1"/>
    <property type="molecule type" value="Genomic_DNA"/>
</dbReference>
<feature type="compositionally biased region" description="Low complexity" evidence="3">
    <location>
        <begin position="36"/>
        <end position="51"/>
    </location>
</feature>
<dbReference type="KEGG" id="srq:SR187_7205"/>
<dbReference type="SUPFAM" id="SSF50891">
    <property type="entry name" value="Cyclophilin-like"/>
    <property type="match status" value="1"/>
</dbReference>
<dbReference type="PROSITE" id="PS00170">
    <property type="entry name" value="CSA_PPIASE_1"/>
    <property type="match status" value="1"/>
</dbReference>
<evidence type="ECO:0000256" key="3">
    <source>
        <dbReference type="SAM" id="MobiDB-lite"/>
    </source>
</evidence>
<feature type="region of interest" description="Disordered" evidence="3">
    <location>
        <begin position="31"/>
        <end position="51"/>
    </location>
</feature>
<feature type="signal peptide" evidence="2">
    <location>
        <begin position="1"/>
        <end position="28"/>
    </location>
</feature>
<dbReference type="EC" id="5.2.1.8" evidence="2"/>
<keyword evidence="2" id="KW-0697">Rotamase</keyword>
<keyword evidence="2" id="KW-0732">Signal</keyword>
<dbReference type="Proteomes" id="UP000269331">
    <property type="component" value="Chromosome"/>
</dbReference>
<evidence type="ECO:0000313" key="5">
    <source>
        <dbReference type="EMBL" id="BBA93045.1"/>
    </source>
</evidence>
<name>A0A2Z5TRS7_9STRE</name>
<dbReference type="Gene3D" id="2.40.100.10">
    <property type="entry name" value="Cyclophilin-like"/>
    <property type="match status" value="1"/>
</dbReference>
<evidence type="ECO:0000256" key="1">
    <source>
        <dbReference type="ARBA" id="ARBA00002388"/>
    </source>
</evidence>
<organism evidence="5 6">
    <name type="scientific">Streptococcus ruminantium</name>
    <dbReference type="NCBI Taxonomy" id="1917441"/>
    <lineage>
        <taxon>Bacteria</taxon>
        <taxon>Bacillati</taxon>
        <taxon>Bacillota</taxon>
        <taxon>Bacilli</taxon>
        <taxon>Lactobacillales</taxon>
        <taxon>Streptococcaceae</taxon>
        <taxon>Streptococcus</taxon>
    </lineage>
</organism>
<dbReference type="PROSITE" id="PS51257">
    <property type="entry name" value="PROKAR_LIPOPROTEIN"/>
    <property type="match status" value="1"/>
</dbReference>
<evidence type="ECO:0000259" key="4">
    <source>
        <dbReference type="PROSITE" id="PS50072"/>
    </source>
</evidence>
<dbReference type="PANTHER" id="PTHR45625:SF16">
    <property type="entry name" value="PEPTIDYL-PROLYL CIS-TRANS ISOMERASE"/>
    <property type="match status" value="1"/>
</dbReference>
<reference evidence="5 6" key="1">
    <citation type="journal article" date="2018" name="Genome Biol. Evol.">
        <title>Complete Genome Sequence of Streptococcus ruminantium sp. nov. GUT-187T (=DSM 104980T =JCM 31869T), the Type Strain of S. ruminantium, and Comparison with Genome Sequences of Streptococcus suis Strains.</title>
        <authorList>
            <person name="Tohya M."/>
            <person name="Sekizaki T."/>
            <person name="Miyoshi-Akiyama T."/>
        </authorList>
    </citation>
    <scope>NUCLEOTIDE SEQUENCE [LARGE SCALE GENOMIC DNA]</scope>
    <source>
        <strain evidence="5 6">GUT187T</strain>
    </source>
</reference>
<dbReference type="GO" id="GO:0003755">
    <property type="term" value="F:peptidyl-prolyl cis-trans isomerase activity"/>
    <property type="evidence" value="ECO:0007669"/>
    <property type="project" value="UniProtKB-UniRule"/>
</dbReference>